<accession>A0A843V569</accession>
<protein>
    <submittedName>
        <fullName evidence="2">Uncharacterized protein</fullName>
    </submittedName>
</protein>
<organism evidence="2 3">
    <name type="scientific">Colocasia esculenta</name>
    <name type="common">Wild taro</name>
    <name type="synonym">Arum esculentum</name>
    <dbReference type="NCBI Taxonomy" id="4460"/>
    <lineage>
        <taxon>Eukaryota</taxon>
        <taxon>Viridiplantae</taxon>
        <taxon>Streptophyta</taxon>
        <taxon>Embryophyta</taxon>
        <taxon>Tracheophyta</taxon>
        <taxon>Spermatophyta</taxon>
        <taxon>Magnoliopsida</taxon>
        <taxon>Liliopsida</taxon>
        <taxon>Araceae</taxon>
        <taxon>Aroideae</taxon>
        <taxon>Colocasieae</taxon>
        <taxon>Colocasia</taxon>
    </lineage>
</organism>
<name>A0A843V569_COLES</name>
<gene>
    <name evidence="2" type="ORF">Taro_023629</name>
</gene>
<evidence type="ECO:0000256" key="1">
    <source>
        <dbReference type="SAM" id="MobiDB-lite"/>
    </source>
</evidence>
<evidence type="ECO:0000313" key="3">
    <source>
        <dbReference type="Proteomes" id="UP000652761"/>
    </source>
</evidence>
<comment type="caution">
    <text evidence="2">The sequence shown here is derived from an EMBL/GenBank/DDBJ whole genome shotgun (WGS) entry which is preliminary data.</text>
</comment>
<proteinExistence type="predicted"/>
<feature type="compositionally biased region" description="Low complexity" evidence="1">
    <location>
        <begin position="13"/>
        <end position="26"/>
    </location>
</feature>
<reference evidence="2" key="1">
    <citation type="submission" date="2017-07" db="EMBL/GenBank/DDBJ databases">
        <title>Taro Niue Genome Assembly and Annotation.</title>
        <authorList>
            <person name="Atibalentja N."/>
            <person name="Keating K."/>
            <person name="Fields C.J."/>
        </authorList>
    </citation>
    <scope>NUCLEOTIDE SEQUENCE</scope>
    <source>
        <strain evidence="2">Niue_2</strain>
        <tissue evidence="2">Leaf</tissue>
    </source>
</reference>
<keyword evidence="3" id="KW-1185">Reference proteome</keyword>
<sequence length="59" mass="6440">MPQFTYDGSQNVTTTTPPSYSPRSESLSTVSSKVGVDHREKPSVARSKPPKSRFPSVQS</sequence>
<feature type="compositionally biased region" description="Polar residues" evidence="1">
    <location>
        <begin position="1"/>
        <end position="12"/>
    </location>
</feature>
<feature type="region of interest" description="Disordered" evidence="1">
    <location>
        <begin position="1"/>
        <end position="59"/>
    </location>
</feature>
<dbReference type="EMBL" id="NMUH01001295">
    <property type="protein sequence ID" value="MQL91025.1"/>
    <property type="molecule type" value="Genomic_DNA"/>
</dbReference>
<dbReference type="AlphaFoldDB" id="A0A843V569"/>
<dbReference type="Proteomes" id="UP000652761">
    <property type="component" value="Unassembled WGS sequence"/>
</dbReference>
<evidence type="ECO:0000313" key="2">
    <source>
        <dbReference type="EMBL" id="MQL91025.1"/>
    </source>
</evidence>